<dbReference type="Pfam" id="PF02900">
    <property type="entry name" value="LigB"/>
    <property type="match status" value="1"/>
</dbReference>
<accession>A0A485M5T0</accession>
<dbReference type="AlphaFoldDB" id="A0A485M5T0"/>
<dbReference type="InterPro" id="IPR027623">
    <property type="entry name" value="AmmeMemoSam_A"/>
</dbReference>
<dbReference type="InterPro" id="IPR023473">
    <property type="entry name" value="AMMECR1"/>
</dbReference>
<dbReference type="EMBL" id="CAADRN010000271">
    <property type="protein sequence ID" value="VFU16833.1"/>
    <property type="molecule type" value="Genomic_DNA"/>
</dbReference>
<dbReference type="InterPro" id="IPR004183">
    <property type="entry name" value="Xdiol_dOase_suB"/>
</dbReference>
<dbReference type="Gene3D" id="3.40.830.10">
    <property type="entry name" value="LigB-like"/>
    <property type="match status" value="1"/>
</dbReference>
<dbReference type="NCBIfam" id="TIGR04335">
    <property type="entry name" value="AmmeMemoSam_A"/>
    <property type="match status" value="1"/>
</dbReference>
<gene>
    <name evidence="2" type="ORF">SCFA_3420002</name>
</gene>
<dbReference type="SUPFAM" id="SSF53213">
    <property type="entry name" value="LigB-like"/>
    <property type="match status" value="1"/>
</dbReference>
<dbReference type="NCBIfam" id="TIGR00296">
    <property type="entry name" value="TIGR00296 family protein"/>
    <property type="match status" value="1"/>
</dbReference>
<dbReference type="PANTHER" id="PTHR13016:SF0">
    <property type="entry name" value="AMME SYNDROME CANDIDATE GENE 1 PROTEIN"/>
    <property type="match status" value="1"/>
</dbReference>
<sequence length="466" mass="50973">MSVVFCGICPHPPVAVPEVGRRESEEVQKTREALLELGRRLKKSSAETVVIISPHAPIFHGLIGLNGEPVLSGDLASFGACEVKFQVDNDPALVREIKNQAAALGLSAMELTGELAGQYDFSLRLDHGVTVPLYFLQQAGVNLPLVHVSMALDVAERLYLFGLAVRKAAELTGRRAALLASGDLSHCLTRLAPAGYNPKGAEFDRKLARLLAVPDVQGIMQMDDFLVQEAAECGYRSILMMLGALDGLEVEAEVLSYEGPFGVGYLVASFIPGPANPERSLLKKIEAGRQARLERRRAAESFLVRVARETVEEQLNLRPQSKDRFVPEEFDKKAGVFVSIKKHGSLRGCIGTIEPAGRNIVEEVVKNAVSAAFHDPRFKPVRREELEDLEFSVDVLQPPEPVSGLNELDPQKYGVIVRSGRRSGLLLPNLEGIDSAGEQVEIARRKAGIGPEEPVALERFEVVRYY</sequence>
<dbReference type="InterPro" id="IPR002733">
    <property type="entry name" value="AMMECR1_domain"/>
</dbReference>
<evidence type="ECO:0000259" key="1">
    <source>
        <dbReference type="PROSITE" id="PS51112"/>
    </source>
</evidence>
<dbReference type="Gene3D" id="3.30.700.20">
    <property type="entry name" value="Hypothetical protein ph0010, domain 1"/>
    <property type="match status" value="1"/>
</dbReference>
<proteinExistence type="predicted"/>
<dbReference type="SUPFAM" id="SSF143447">
    <property type="entry name" value="AMMECR1-like"/>
    <property type="match status" value="1"/>
</dbReference>
<dbReference type="InterPro" id="IPR036071">
    <property type="entry name" value="AMMECR1_dom_sf"/>
</dbReference>
<dbReference type="Pfam" id="PF01871">
    <property type="entry name" value="AMMECR1"/>
    <property type="match status" value="1"/>
</dbReference>
<dbReference type="PROSITE" id="PS51112">
    <property type="entry name" value="AMMECR1"/>
    <property type="match status" value="1"/>
</dbReference>
<evidence type="ECO:0000313" key="2">
    <source>
        <dbReference type="EMBL" id="VFU16833.1"/>
    </source>
</evidence>
<name>A0A485M5T0_9ZZZZ</name>
<protein>
    <recommendedName>
        <fullName evidence="1">AMMECR1 domain-containing protein</fullName>
    </recommendedName>
</protein>
<dbReference type="GO" id="GO:0008198">
    <property type="term" value="F:ferrous iron binding"/>
    <property type="evidence" value="ECO:0007669"/>
    <property type="project" value="InterPro"/>
</dbReference>
<organism evidence="2">
    <name type="scientific">anaerobic digester metagenome</name>
    <dbReference type="NCBI Taxonomy" id="1263854"/>
    <lineage>
        <taxon>unclassified sequences</taxon>
        <taxon>metagenomes</taxon>
        <taxon>ecological metagenomes</taxon>
    </lineage>
</organism>
<dbReference type="PANTHER" id="PTHR13016">
    <property type="entry name" value="AMMECR1 HOMOLOG"/>
    <property type="match status" value="1"/>
</dbReference>
<dbReference type="Gene3D" id="3.30.1490.150">
    <property type="entry name" value="Hypothetical protein ph0010, domain 2"/>
    <property type="match status" value="1"/>
</dbReference>
<dbReference type="CDD" id="cd07951">
    <property type="entry name" value="ED_3B_N_AMMECR1"/>
    <property type="match status" value="1"/>
</dbReference>
<dbReference type="GO" id="GO:0016702">
    <property type="term" value="F:oxidoreductase activity, acting on single donors with incorporation of molecular oxygen, incorporation of two atoms of oxygen"/>
    <property type="evidence" value="ECO:0007669"/>
    <property type="project" value="UniProtKB-ARBA"/>
</dbReference>
<reference evidence="2" key="1">
    <citation type="submission" date="2019-03" db="EMBL/GenBank/DDBJ databases">
        <authorList>
            <person name="Hao L."/>
        </authorList>
    </citation>
    <scope>NUCLEOTIDE SEQUENCE</scope>
</reference>
<feature type="domain" description="AMMECR1" evidence="1">
    <location>
        <begin position="298"/>
        <end position="466"/>
    </location>
</feature>
<dbReference type="InterPro" id="IPR027485">
    <property type="entry name" value="AMMECR1_N"/>
</dbReference>